<dbReference type="Gene3D" id="4.10.240.10">
    <property type="entry name" value="Zn(2)-C6 fungal-type DNA-binding domain"/>
    <property type="match status" value="1"/>
</dbReference>
<keyword evidence="4" id="KW-0805">Transcription regulation</keyword>
<keyword evidence="6" id="KW-0804">Transcription</keyword>
<protein>
    <recommendedName>
        <fullName evidence="12">Transcription factor domain-containing protein</fullName>
    </recommendedName>
</protein>
<dbReference type="CDD" id="cd00067">
    <property type="entry name" value="GAL4"/>
    <property type="match status" value="1"/>
</dbReference>
<dbReference type="InterPro" id="IPR051089">
    <property type="entry name" value="prtT"/>
</dbReference>
<reference evidence="10 11" key="1">
    <citation type="journal article" date="2012" name="Eukaryot. Cell">
        <title>Draft genome sequence of CBS 2479, the standard type strain of Trichosporon asahii.</title>
        <authorList>
            <person name="Yang R.Y."/>
            <person name="Li H.T."/>
            <person name="Zhu H."/>
            <person name="Zhou G.P."/>
            <person name="Wang M."/>
            <person name="Wang L."/>
        </authorList>
    </citation>
    <scope>NUCLEOTIDE SEQUENCE [LARGE SCALE GENOMIC DNA]</scope>
    <source>
        <strain evidence="11">ATCC 90039 / CBS 2479 / JCM 2466 / KCTC 7840 / NCYC 2677 / UAMH 7654</strain>
    </source>
</reference>
<accession>J6EYL4</accession>
<dbReference type="PANTHER" id="PTHR31845:SF34">
    <property type="entry name" value="TRANSCRIPTIONAL ACTIVATOR OF PROTEASES PRTT"/>
    <property type="match status" value="1"/>
</dbReference>
<keyword evidence="2" id="KW-0479">Metal-binding</keyword>
<evidence type="ECO:0000313" key="11">
    <source>
        <dbReference type="Proteomes" id="UP000002748"/>
    </source>
</evidence>
<dbReference type="GO" id="GO:0000981">
    <property type="term" value="F:DNA-binding transcription factor activity, RNA polymerase II-specific"/>
    <property type="evidence" value="ECO:0007669"/>
    <property type="project" value="InterPro"/>
</dbReference>
<keyword evidence="9" id="KW-0812">Transmembrane</keyword>
<dbReference type="KEGG" id="tasa:A1Q1_01110"/>
<feature type="compositionally biased region" description="Polar residues" evidence="8">
    <location>
        <begin position="204"/>
        <end position="216"/>
    </location>
</feature>
<dbReference type="GO" id="GO:0000976">
    <property type="term" value="F:transcription cis-regulatory region binding"/>
    <property type="evidence" value="ECO:0007669"/>
    <property type="project" value="TreeGrafter"/>
</dbReference>
<comment type="caution">
    <text evidence="10">The sequence shown here is derived from an EMBL/GenBank/DDBJ whole genome shotgun (WGS) entry which is preliminary data.</text>
</comment>
<dbReference type="VEuPathDB" id="FungiDB:A1Q1_01110"/>
<feature type="region of interest" description="Disordered" evidence="8">
    <location>
        <begin position="925"/>
        <end position="952"/>
    </location>
</feature>
<comment type="subcellular location">
    <subcellularLocation>
        <location evidence="1">Nucleus</location>
    </subcellularLocation>
</comment>
<gene>
    <name evidence="10" type="ORF">A1Q1_01110</name>
</gene>
<organism evidence="10 11">
    <name type="scientific">Trichosporon asahii var. asahii (strain ATCC 90039 / CBS 2479 / JCM 2466 / KCTC 7840 / NBRC 103889/ NCYC 2677 / UAMH 7654)</name>
    <name type="common">Yeast</name>
    <dbReference type="NCBI Taxonomy" id="1186058"/>
    <lineage>
        <taxon>Eukaryota</taxon>
        <taxon>Fungi</taxon>
        <taxon>Dikarya</taxon>
        <taxon>Basidiomycota</taxon>
        <taxon>Agaricomycotina</taxon>
        <taxon>Tremellomycetes</taxon>
        <taxon>Trichosporonales</taxon>
        <taxon>Trichosporonaceae</taxon>
        <taxon>Trichosporon</taxon>
    </lineage>
</organism>
<evidence type="ECO:0000313" key="10">
    <source>
        <dbReference type="EMBL" id="EJT49754.1"/>
    </source>
</evidence>
<evidence type="ECO:0000256" key="2">
    <source>
        <dbReference type="ARBA" id="ARBA00022723"/>
    </source>
</evidence>
<evidence type="ECO:0008006" key="12">
    <source>
        <dbReference type="Google" id="ProtNLM"/>
    </source>
</evidence>
<feature type="compositionally biased region" description="Polar residues" evidence="8">
    <location>
        <begin position="126"/>
        <end position="138"/>
    </location>
</feature>
<dbReference type="Proteomes" id="UP000002748">
    <property type="component" value="Unassembled WGS sequence"/>
</dbReference>
<dbReference type="GO" id="GO:0008270">
    <property type="term" value="F:zinc ion binding"/>
    <property type="evidence" value="ECO:0007669"/>
    <property type="project" value="InterPro"/>
</dbReference>
<feature type="transmembrane region" description="Helical" evidence="9">
    <location>
        <begin position="435"/>
        <end position="456"/>
    </location>
</feature>
<evidence type="ECO:0000256" key="3">
    <source>
        <dbReference type="ARBA" id="ARBA00022833"/>
    </source>
</evidence>
<evidence type="ECO:0000256" key="1">
    <source>
        <dbReference type="ARBA" id="ARBA00004123"/>
    </source>
</evidence>
<dbReference type="EMBL" id="ALBS01000158">
    <property type="protein sequence ID" value="EJT49754.1"/>
    <property type="molecule type" value="Genomic_DNA"/>
</dbReference>
<keyword evidence="7" id="KW-0539">Nucleus</keyword>
<dbReference type="CDD" id="cd12148">
    <property type="entry name" value="fungal_TF_MHR"/>
    <property type="match status" value="1"/>
</dbReference>
<proteinExistence type="predicted"/>
<feature type="region of interest" description="Disordered" evidence="8">
    <location>
        <begin position="871"/>
        <end position="897"/>
    </location>
</feature>
<keyword evidence="3" id="KW-0862">Zinc</keyword>
<evidence type="ECO:0000256" key="6">
    <source>
        <dbReference type="ARBA" id="ARBA00023163"/>
    </source>
</evidence>
<feature type="region of interest" description="Disordered" evidence="8">
    <location>
        <begin position="177"/>
        <end position="232"/>
    </location>
</feature>
<keyword evidence="9" id="KW-0472">Membrane</keyword>
<dbReference type="GO" id="GO:0005634">
    <property type="term" value="C:nucleus"/>
    <property type="evidence" value="ECO:0007669"/>
    <property type="project" value="UniProtKB-SubCell"/>
</dbReference>
<feature type="region of interest" description="Disordered" evidence="8">
    <location>
        <begin position="118"/>
        <end position="138"/>
    </location>
</feature>
<evidence type="ECO:0000256" key="9">
    <source>
        <dbReference type="SAM" id="Phobius"/>
    </source>
</evidence>
<evidence type="ECO:0000256" key="7">
    <source>
        <dbReference type="ARBA" id="ARBA00023242"/>
    </source>
</evidence>
<dbReference type="InterPro" id="IPR001138">
    <property type="entry name" value="Zn2Cys6_DnaBD"/>
</dbReference>
<sequence>MSGVLGCRMGDCGLRPLGPPSDEISDDLAGVVVQAKAASRALPQPSTEAEPRTEPPPPVSHRDGRCTGAKDGNSGAGHLREELDCFVLLYLVPVPGPARIQPLPVPMSFTVNMTDSPPAVTEPAASVTQPSTNSSQVSLTSTIHAAIGLPNTHNPASLAPSYTRPGTLASIALSAPSHQIPSTTTPNGSPRVSFSSTPEHDLPRQSSPSASTNNNRPAVPNPLPDREEGSATPVAEVAETPWVAEADLSVATALSLFNGANFMTSQRKLVNFLTFALWKSSGSSPARYFLLITSAWLSQSEMSSRLYFHSLRSQLQEGVGHILPVSSQRRCSKTEHAGCHEDNRNSVLRTAHSGIHVLWQSSGRSKWNRRLLFASSCLHVISSIAAFFLLIMIWGSLRAEVFLSVLYAGVGLDIAVVLAVAFLSQPESTSRQETLLVKYGNLSMLILGEGIIVLATVFQKANIFGNNLLPLLNSVVICLNIVFLLFSNYKHMAPGTLTAAQELMWKVTQTGLHFAKLCLLEGIAAIPSLSENSASQIEQLVQEYEGPTTECKIASFEDLGLQPPLDIFCQSLGSLWNDIGGSWPGNVSDSSRPWLRGKVCQYTANAAYSISQRYNIPLDNSESLYYRTQHLNITLSLSADDADVLCGVKEQVLSDMTNYIQRGSVWILWSAMCTGVGPRTVRTVLAYGPLAATSIGLFIAGVVPGTVRKLMSTSGGPGLPAGIVTIVYSVLNLYLHPRDLGPRSSGPVVAGFGTAALRPPTFPLRSLPNHDRLRSSKQESPSSLLAVAARWTLICVAETSAPKTSSPRKLRCQPPPHEAETRCRNCARNDVQCQYSNPPPPQAQVEQRQDSDERLLRLEANVDKLLQMMESRSSQPGVAQPYLPSLPPQSQLESQHTLGGPEALSLFADVAASADAVEWLPVDPAPALSPQMQSSQTSVSPNTTCSESRRQRGLDAVDVAQARPIPKVVSGRRMAAFTDPEAYEAPFRPLAYHPEVFRNEEILSTHSEADEDAHAPRRRGDPIDEEVLTEQQARGLFDLYVRTTFPADTSFAHEIAFFIPLFQEPLHLSFDSIRNRSSFLFSTILAIAAKYNSQLTSGQLGGTAQTIDPEIWLQVRGMAMAGYVQAIISKVHCLEDVQATVLLCAWGLQDRGASPDPWMMTGSALRLAQRLGIQNASVALAERMTEPTPRLLSSWKTYLFTAGFGRPETQGFDEAALDTTILLEQDDPTAATVAAYVDLAAIATRYSRFVNIRLKCDPGSCWEELEAIGGTLDAFSSRWLWAPWTVRPSHPDDLQSPAVMPLLDPAQALVAPRQSFILTPNAIGYATENTALGSMSEEVVQDFSDDCREDADTTIWHAYDFAFMVLSHSAAVLLSLATTRICGSADESRPGVNPSTALRYYGMAISTMIESNRSANRFPCDMARNLYMIVKETSLDITEWISPTVLDQLNQDHEAATTAQGPEALTDFLDIEQFLQPGFFDDISTWQL</sequence>
<feature type="transmembrane region" description="Helical" evidence="9">
    <location>
        <begin position="401"/>
        <end position="423"/>
    </location>
</feature>
<evidence type="ECO:0000256" key="4">
    <source>
        <dbReference type="ARBA" id="ARBA00023015"/>
    </source>
</evidence>
<feature type="compositionally biased region" description="Polar residues" evidence="8">
    <location>
        <begin position="930"/>
        <end position="946"/>
    </location>
</feature>
<feature type="transmembrane region" description="Helical" evidence="9">
    <location>
        <begin position="468"/>
        <end position="486"/>
    </location>
</feature>
<keyword evidence="5" id="KW-0238">DNA-binding</keyword>
<name>J6EYL4_TRIAS</name>
<feature type="region of interest" description="Disordered" evidence="8">
    <location>
        <begin position="1"/>
        <end position="75"/>
    </location>
</feature>
<evidence type="ECO:0000256" key="5">
    <source>
        <dbReference type="ARBA" id="ARBA00023125"/>
    </source>
</evidence>
<dbReference type="GeneID" id="25984624"/>
<feature type="compositionally biased region" description="Polar residues" evidence="8">
    <location>
        <begin position="177"/>
        <end position="197"/>
    </location>
</feature>
<dbReference type="OrthoDB" id="3163292at2759"/>
<dbReference type="HOGENOM" id="CLU_249304_0_0_1"/>
<dbReference type="InterPro" id="IPR036864">
    <property type="entry name" value="Zn2-C6_fun-type_DNA-bd_sf"/>
</dbReference>
<keyword evidence="9" id="KW-1133">Transmembrane helix</keyword>
<evidence type="ECO:0000256" key="8">
    <source>
        <dbReference type="SAM" id="MobiDB-lite"/>
    </source>
</evidence>
<feature type="transmembrane region" description="Helical" evidence="9">
    <location>
        <begin position="371"/>
        <end position="395"/>
    </location>
</feature>
<dbReference type="PANTHER" id="PTHR31845">
    <property type="entry name" value="FINGER DOMAIN PROTEIN, PUTATIVE-RELATED"/>
    <property type="match status" value="1"/>
</dbReference>
<dbReference type="RefSeq" id="XP_014180866.1">
    <property type="nucleotide sequence ID" value="XM_014325391.1"/>
</dbReference>